<feature type="compositionally biased region" description="Basic and acidic residues" evidence="1">
    <location>
        <begin position="12"/>
        <end position="26"/>
    </location>
</feature>
<dbReference type="Proteomes" id="UP001341840">
    <property type="component" value="Unassembled WGS sequence"/>
</dbReference>
<evidence type="ECO:0000256" key="1">
    <source>
        <dbReference type="SAM" id="MobiDB-lite"/>
    </source>
</evidence>
<feature type="compositionally biased region" description="Low complexity" evidence="1">
    <location>
        <begin position="1"/>
        <end position="10"/>
    </location>
</feature>
<feature type="region of interest" description="Disordered" evidence="1">
    <location>
        <begin position="1"/>
        <end position="26"/>
    </location>
</feature>
<comment type="caution">
    <text evidence="2">The sequence shown here is derived from an EMBL/GenBank/DDBJ whole genome shotgun (WGS) entry which is preliminary data.</text>
</comment>
<protein>
    <submittedName>
        <fullName evidence="2">Uncharacterized protein</fullName>
    </submittedName>
</protein>
<keyword evidence="3" id="KW-1185">Reference proteome</keyword>
<reference evidence="2 3" key="1">
    <citation type="journal article" date="2023" name="Plants (Basel)">
        <title>Bridging the Gap: Combining Genomics and Transcriptomics Approaches to Understand Stylosanthes scabra, an Orphan Legume from the Brazilian Caatinga.</title>
        <authorList>
            <person name="Ferreira-Neto J.R.C."/>
            <person name="da Silva M.D."/>
            <person name="Binneck E."/>
            <person name="de Melo N.F."/>
            <person name="da Silva R.H."/>
            <person name="de Melo A.L.T.M."/>
            <person name="Pandolfi V."/>
            <person name="Bustamante F.O."/>
            <person name="Brasileiro-Vidal A.C."/>
            <person name="Benko-Iseppon A.M."/>
        </authorList>
    </citation>
    <scope>NUCLEOTIDE SEQUENCE [LARGE SCALE GENOMIC DNA]</scope>
    <source>
        <tissue evidence="2">Leaves</tissue>
    </source>
</reference>
<evidence type="ECO:0000313" key="3">
    <source>
        <dbReference type="Proteomes" id="UP001341840"/>
    </source>
</evidence>
<evidence type="ECO:0000313" key="2">
    <source>
        <dbReference type="EMBL" id="MED6152288.1"/>
    </source>
</evidence>
<accession>A0ABU6TW94</accession>
<dbReference type="EMBL" id="JASCZI010092371">
    <property type="protein sequence ID" value="MED6152288.1"/>
    <property type="molecule type" value="Genomic_DNA"/>
</dbReference>
<feature type="region of interest" description="Disordered" evidence="1">
    <location>
        <begin position="51"/>
        <end position="82"/>
    </location>
</feature>
<proteinExistence type="predicted"/>
<feature type="compositionally biased region" description="Basic and acidic residues" evidence="1">
    <location>
        <begin position="57"/>
        <end position="82"/>
    </location>
</feature>
<name>A0ABU6TW94_9FABA</name>
<gene>
    <name evidence="2" type="ORF">PIB30_090477</name>
</gene>
<organism evidence="2 3">
    <name type="scientific">Stylosanthes scabra</name>
    <dbReference type="NCBI Taxonomy" id="79078"/>
    <lineage>
        <taxon>Eukaryota</taxon>
        <taxon>Viridiplantae</taxon>
        <taxon>Streptophyta</taxon>
        <taxon>Embryophyta</taxon>
        <taxon>Tracheophyta</taxon>
        <taxon>Spermatophyta</taxon>
        <taxon>Magnoliopsida</taxon>
        <taxon>eudicotyledons</taxon>
        <taxon>Gunneridae</taxon>
        <taxon>Pentapetalae</taxon>
        <taxon>rosids</taxon>
        <taxon>fabids</taxon>
        <taxon>Fabales</taxon>
        <taxon>Fabaceae</taxon>
        <taxon>Papilionoideae</taxon>
        <taxon>50 kb inversion clade</taxon>
        <taxon>dalbergioids sensu lato</taxon>
        <taxon>Dalbergieae</taxon>
        <taxon>Pterocarpus clade</taxon>
        <taxon>Stylosanthes</taxon>
    </lineage>
</organism>
<sequence length="155" mass="17281">MYSNTENNNENAEERRRNEKKKEKEGLEYPKCFLNTPWGTQGAIDETVSKTAPPIKANEKSSLHSDTLAKKRERLPPNDWVPERHVADGEYEVGTVSSSTMCQASRAIHLYINPFSAIALGHAIGLVTKGTSSCPERRILAPNSKSFGQSLRIRP</sequence>